<keyword evidence="2" id="KW-1185">Reference proteome</keyword>
<comment type="caution">
    <text evidence="1">The sequence shown here is derived from an EMBL/GenBank/DDBJ whole genome shotgun (WGS) entry which is preliminary data.</text>
</comment>
<sequence length="249" mass="26728">MISEPEVAGEFSGSEPREVIGDFDQEPAGRRGPRSPWVWGLGGVVVASALWAAALPLLGVFDRKPDMRGYELDRDLCRSLQLRSIGGAIAPREPTPMADSGLLKHPALDQIQCLISLGSPTKGKEGGDGWAIHYSVGLEVALHKKADPAVEFEARRRVTDLGVVPEELVETIPDLGDEAYLVTADAASSELRVMEGGAILSLHLSASTQYQSADDANEVVGEGPDIPDVSQYRSALIGDMRDLMSRLKK</sequence>
<dbReference type="Proteomes" id="UP001377168">
    <property type="component" value="Unassembled WGS sequence"/>
</dbReference>
<gene>
    <name evidence="1" type="ORF">WKI67_05065</name>
</gene>
<reference evidence="1" key="1">
    <citation type="submission" date="2024-03" db="EMBL/GenBank/DDBJ databases">
        <title>Novel Streptomyces species of biotechnological and ecological value are a feature of Machair soil.</title>
        <authorList>
            <person name="Prole J.R."/>
            <person name="Goodfellow M."/>
            <person name="Allenby N."/>
            <person name="Ward A.C."/>
        </authorList>
    </citation>
    <scope>NUCLEOTIDE SEQUENCE</scope>
    <source>
        <strain evidence="1">MS2.AVA.5</strain>
    </source>
</reference>
<protein>
    <submittedName>
        <fullName evidence="1">Uncharacterized protein</fullName>
    </submittedName>
</protein>
<evidence type="ECO:0000313" key="1">
    <source>
        <dbReference type="EMBL" id="MEJ8632762.1"/>
    </source>
</evidence>
<evidence type="ECO:0000313" key="2">
    <source>
        <dbReference type="Proteomes" id="UP001377168"/>
    </source>
</evidence>
<accession>A0ACC6PN28</accession>
<name>A0ACC6PN28_9ACTN</name>
<dbReference type="EMBL" id="JBBKAJ010000022">
    <property type="protein sequence ID" value="MEJ8632762.1"/>
    <property type="molecule type" value="Genomic_DNA"/>
</dbReference>
<organism evidence="1 2">
    <name type="scientific">Streptomyces achmelvichensis</name>
    <dbReference type="NCBI Taxonomy" id="3134111"/>
    <lineage>
        <taxon>Bacteria</taxon>
        <taxon>Bacillati</taxon>
        <taxon>Actinomycetota</taxon>
        <taxon>Actinomycetes</taxon>
        <taxon>Kitasatosporales</taxon>
        <taxon>Streptomycetaceae</taxon>
        <taxon>Streptomyces</taxon>
    </lineage>
</organism>
<proteinExistence type="predicted"/>